<evidence type="ECO:0000256" key="1">
    <source>
        <dbReference type="ARBA" id="ARBA00008832"/>
    </source>
</evidence>
<keyword evidence="3 10" id="KW-0597">Phosphoprotein</keyword>
<evidence type="ECO:0000259" key="11">
    <source>
        <dbReference type="PROSITE" id="PS50011"/>
    </source>
</evidence>
<evidence type="ECO:0000256" key="9">
    <source>
        <dbReference type="ARBA" id="ARBA00048312"/>
    </source>
</evidence>
<keyword evidence="6 10" id="KW-0418">Kinase</keyword>
<dbReference type="InterPro" id="IPR050117">
    <property type="entry name" value="MAPK"/>
</dbReference>
<keyword evidence="7 10" id="KW-0067">ATP-binding</keyword>
<protein>
    <recommendedName>
        <fullName evidence="10">Stress-activated protein kinase JNK</fullName>
        <ecNumber evidence="10">2.7.11.24</ecNumber>
    </recommendedName>
</protein>
<comment type="catalytic activity">
    <reaction evidence="9">
        <text>L-seryl-[protein] + ATP = O-phospho-L-seryl-[protein] + ADP + H(+)</text>
        <dbReference type="Rhea" id="RHEA:17989"/>
        <dbReference type="Rhea" id="RHEA-COMP:9863"/>
        <dbReference type="Rhea" id="RHEA-COMP:11604"/>
        <dbReference type="ChEBI" id="CHEBI:15378"/>
        <dbReference type="ChEBI" id="CHEBI:29999"/>
        <dbReference type="ChEBI" id="CHEBI:30616"/>
        <dbReference type="ChEBI" id="CHEBI:83421"/>
        <dbReference type="ChEBI" id="CHEBI:456216"/>
        <dbReference type="EC" id="2.7.11.24"/>
    </reaction>
</comment>
<dbReference type="InterPro" id="IPR008351">
    <property type="entry name" value="MAPK_JNK"/>
</dbReference>
<feature type="domain" description="Protein kinase" evidence="11">
    <location>
        <begin position="130"/>
        <end position="426"/>
    </location>
</feature>
<dbReference type="Proteomes" id="UP000694867">
    <property type="component" value="Unplaced"/>
</dbReference>
<dbReference type="Gene3D" id="1.10.510.10">
    <property type="entry name" value="Transferase(Phosphotransferase) domain 1"/>
    <property type="match status" value="1"/>
</dbReference>
<comment type="subcellular location">
    <subcellularLocation>
        <location evidence="10">Cytoplasm</location>
    </subcellularLocation>
</comment>
<dbReference type="PROSITE" id="PS01351">
    <property type="entry name" value="MAPK"/>
    <property type="match status" value="1"/>
</dbReference>
<dbReference type="InterPro" id="IPR011009">
    <property type="entry name" value="Kinase-like_dom_sf"/>
</dbReference>
<comment type="catalytic activity">
    <reaction evidence="8">
        <text>L-threonyl-[protein] + ATP = O-phospho-L-threonyl-[protein] + ADP + H(+)</text>
        <dbReference type="Rhea" id="RHEA:46608"/>
        <dbReference type="Rhea" id="RHEA-COMP:11060"/>
        <dbReference type="Rhea" id="RHEA-COMP:11605"/>
        <dbReference type="ChEBI" id="CHEBI:15378"/>
        <dbReference type="ChEBI" id="CHEBI:30013"/>
        <dbReference type="ChEBI" id="CHEBI:30616"/>
        <dbReference type="ChEBI" id="CHEBI:61977"/>
        <dbReference type="ChEBI" id="CHEBI:456216"/>
        <dbReference type="EC" id="2.7.11.24"/>
    </reaction>
</comment>
<dbReference type="PRINTS" id="PR01772">
    <property type="entry name" value="JNKMAPKINASE"/>
</dbReference>
<dbReference type="InterPro" id="IPR003527">
    <property type="entry name" value="MAP_kinase_CS"/>
</dbReference>
<dbReference type="FunFam" id="3.30.200.20:FF:000210">
    <property type="entry name" value="Mitogen-activated protein kinase"/>
    <property type="match status" value="1"/>
</dbReference>
<comment type="similarity">
    <text evidence="1 10">Belongs to the protein kinase superfamily. CMGC Ser/Thr protein kinase family. MAP kinase subfamily.</text>
</comment>
<comment type="function">
    <text evidence="10">Responds to activation by environmental stress and pro-inflammatory cytokines by phosphorylating a number of transcription factors, and thus regulates transcriptional activity.</text>
</comment>
<accession>A0AAJ7SJ86</accession>
<dbReference type="PROSITE" id="PS50011">
    <property type="entry name" value="PROTEIN_KINASE_DOM"/>
    <property type="match status" value="1"/>
</dbReference>
<dbReference type="GO" id="GO:0004707">
    <property type="term" value="F:MAP kinase activity"/>
    <property type="evidence" value="ECO:0007669"/>
    <property type="project" value="UniProtKB-UniRule"/>
</dbReference>
<dbReference type="GO" id="GO:0005524">
    <property type="term" value="F:ATP binding"/>
    <property type="evidence" value="ECO:0007669"/>
    <property type="project" value="UniProtKB-UniRule"/>
</dbReference>
<dbReference type="FunFam" id="1.10.510.10:FF:000624">
    <property type="entry name" value="Mitogen-activated protein kinase"/>
    <property type="match status" value="1"/>
</dbReference>
<dbReference type="AlphaFoldDB" id="A0AAJ7SJ86"/>
<dbReference type="EC" id="2.7.11.24" evidence="10"/>
<keyword evidence="5 10" id="KW-0547">Nucleotide-binding</keyword>
<dbReference type="PANTHER" id="PTHR24055">
    <property type="entry name" value="MITOGEN-ACTIVATED PROTEIN KINASE"/>
    <property type="match status" value="1"/>
</dbReference>
<evidence type="ECO:0000256" key="8">
    <source>
        <dbReference type="ARBA" id="ARBA00047592"/>
    </source>
</evidence>
<evidence type="ECO:0000256" key="2">
    <source>
        <dbReference type="ARBA" id="ARBA00022527"/>
    </source>
</evidence>
<evidence type="ECO:0000256" key="5">
    <source>
        <dbReference type="ARBA" id="ARBA00022741"/>
    </source>
</evidence>
<keyword evidence="10" id="KW-0460">Magnesium</keyword>
<gene>
    <name evidence="13" type="primary">LOC100908862</name>
</gene>
<evidence type="ECO:0000256" key="7">
    <source>
        <dbReference type="ARBA" id="ARBA00022840"/>
    </source>
</evidence>
<keyword evidence="2 10" id="KW-0723">Serine/threonine-protein kinase</keyword>
<dbReference type="CDD" id="cd07850">
    <property type="entry name" value="STKc_JNK"/>
    <property type="match status" value="1"/>
</dbReference>
<organism evidence="12 13">
    <name type="scientific">Galendromus occidentalis</name>
    <name type="common">western predatory mite</name>
    <dbReference type="NCBI Taxonomy" id="34638"/>
    <lineage>
        <taxon>Eukaryota</taxon>
        <taxon>Metazoa</taxon>
        <taxon>Ecdysozoa</taxon>
        <taxon>Arthropoda</taxon>
        <taxon>Chelicerata</taxon>
        <taxon>Arachnida</taxon>
        <taxon>Acari</taxon>
        <taxon>Parasitiformes</taxon>
        <taxon>Mesostigmata</taxon>
        <taxon>Gamasina</taxon>
        <taxon>Phytoseioidea</taxon>
        <taxon>Phytoseiidae</taxon>
        <taxon>Typhlodrominae</taxon>
        <taxon>Galendromus</taxon>
    </lineage>
</organism>
<sequence>MEGAAGNLQRKLRQLDQAVALIELAKQLCDEKERPSCLPDKLTPQEVLFTSSSQGSMNALNNSNLNNVSICNSDLRGAQICSPQDAGQSLEYGDANNNNNNGEPMDLNENDTRFYQVELGDTTFTVLKRYQDLQPIGAGAQGIVCKAFDVETSREVAIKKLSKPFQNPTHAKRAYREFKLMRLVSHKNIIGLLNAFTPQTCVADFNDVYLVMELLEANLCQVIKIDLDHDRMSFLIYQMLCGVKHLHSAGIIHRDLKPSNIVVSRKCKLKILDFGLARTTGKESFLMTPYVVTRYYRAPEVILGMGYKENVDIWSVGCIMGEMIRGAVLFPGRDHIDQWDIITASLGTPSEDFRARLGDSVRMYVEAKDFQKGYSMDELFPDKSFVDQSPEGRQKSSHARDLLSKMLVIDPEQRISVDEALLHPYIKIWYEEEEVNGPAPQRYNHSIDEQEHSIDEWKQLIFNEVMQYQ</sequence>
<evidence type="ECO:0000313" key="13">
    <source>
        <dbReference type="RefSeq" id="XP_028969079.1"/>
    </source>
</evidence>
<evidence type="ECO:0000256" key="3">
    <source>
        <dbReference type="ARBA" id="ARBA00022553"/>
    </source>
</evidence>
<keyword evidence="12" id="KW-1185">Reference proteome</keyword>
<dbReference type="KEGG" id="goe:100908862"/>
<dbReference type="SUPFAM" id="SSF56112">
    <property type="entry name" value="Protein kinase-like (PK-like)"/>
    <property type="match status" value="1"/>
</dbReference>
<name>A0AAJ7SJ86_9ACAR</name>
<dbReference type="Pfam" id="PF00069">
    <property type="entry name" value="Pkinase"/>
    <property type="match status" value="1"/>
</dbReference>
<dbReference type="RefSeq" id="XP_028969079.1">
    <property type="nucleotide sequence ID" value="XM_029113246.1"/>
</dbReference>
<comment type="cofactor">
    <cofactor evidence="10">
        <name>Mg(2+)</name>
        <dbReference type="ChEBI" id="CHEBI:18420"/>
    </cofactor>
</comment>
<dbReference type="GO" id="GO:0106310">
    <property type="term" value="F:protein serine kinase activity"/>
    <property type="evidence" value="ECO:0007669"/>
    <property type="project" value="UniProtKB-UniRule"/>
</dbReference>
<evidence type="ECO:0000256" key="10">
    <source>
        <dbReference type="RuleBase" id="RU368052"/>
    </source>
</evidence>
<evidence type="ECO:0000313" key="12">
    <source>
        <dbReference type="Proteomes" id="UP000694867"/>
    </source>
</evidence>
<evidence type="ECO:0000256" key="6">
    <source>
        <dbReference type="ARBA" id="ARBA00022777"/>
    </source>
</evidence>
<proteinExistence type="inferred from homology"/>
<dbReference type="GO" id="GO:0005737">
    <property type="term" value="C:cytoplasm"/>
    <property type="evidence" value="ECO:0007669"/>
    <property type="project" value="UniProtKB-SubCell"/>
</dbReference>
<dbReference type="SMART" id="SM00220">
    <property type="entry name" value="S_TKc"/>
    <property type="match status" value="1"/>
</dbReference>
<reference evidence="13" key="1">
    <citation type="submission" date="2025-08" db="UniProtKB">
        <authorList>
            <consortium name="RefSeq"/>
        </authorList>
    </citation>
    <scope>IDENTIFICATION</scope>
</reference>
<evidence type="ECO:0000256" key="4">
    <source>
        <dbReference type="ARBA" id="ARBA00022679"/>
    </source>
</evidence>
<dbReference type="InterPro" id="IPR008271">
    <property type="entry name" value="Ser/Thr_kinase_AS"/>
</dbReference>
<keyword evidence="4 10" id="KW-0808">Transferase</keyword>
<dbReference type="GeneID" id="100908862"/>
<dbReference type="PROSITE" id="PS00108">
    <property type="entry name" value="PROTEIN_KINASE_ST"/>
    <property type="match status" value="1"/>
</dbReference>
<dbReference type="InterPro" id="IPR000719">
    <property type="entry name" value="Prot_kinase_dom"/>
</dbReference>
<dbReference type="Gene3D" id="3.30.200.20">
    <property type="entry name" value="Phosphorylase Kinase, domain 1"/>
    <property type="match status" value="1"/>
</dbReference>